<organism evidence="2 3">
    <name type="scientific">Amphibacillus marinus</name>
    <dbReference type="NCBI Taxonomy" id="872970"/>
    <lineage>
        <taxon>Bacteria</taxon>
        <taxon>Bacillati</taxon>
        <taxon>Bacillota</taxon>
        <taxon>Bacilli</taxon>
        <taxon>Bacillales</taxon>
        <taxon>Bacillaceae</taxon>
        <taxon>Amphibacillus</taxon>
    </lineage>
</organism>
<gene>
    <name evidence="2" type="ORF">SAMN04488134_1272</name>
</gene>
<evidence type="ECO:0000313" key="3">
    <source>
        <dbReference type="Proteomes" id="UP000199300"/>
    </source>
</evidence>
<protein>
    <submittedName>
        <fullName evidence="2">Uncharacterized protein</fullName>
    </submittedName>
</protein>
<evidence type="ECO:0000256" key="1">
    <source>
        <dbReference type="SAM" id="MobiDB-lite"/>
    </source>
</evidence>
<name>A0A1H8U1M6_9BACI</name>
<dbReference type="AlphaFoldDB" id="A0A1H8U1M6"/>
<evidence type="ECO:0000313" key="2">
    <source>
        <dbReference type="EMBL" id="SEO97017.1"/>
    </source>
</evidence>
<dbReference type="Proteomes" id="UP000199300">
    <property type="component" value="Unassembled WGS sequence"/>
</dbReference>
<sequence>QNGHVNQQAETKPQAQTVNGKVNTQKDQAVLNGDKQASGAGKISKEVEIINKNGSPLGEFDEIDLNKGIFYEDKTAKGLDVVNPRTGLPTQTPQQFADKQIYQKTVNRIKNLDIADATRPTVNGSQFIPSLEEIKGVKKFLFRLDGNSAELQSAVNQSITKLQSEFPGYTFEVIFGGK</sequence>
<feature type="compositionally biased region" description="Polar residues" evidence="1">
    <location>
        <begin position="1"/>
        <end position="27"/>
    </location>
</feature>
<dbReference type="EMBL" id="FODJ01000027">
    <property type="protein sequence ID" value="SEO97017.1"/>
    <property type="molecule type" value="Genomic_DNA"/>
</dbReference>
<reference evidence="2 3" key="1">
    <citation type="submission" date="2016-10" db="EMBL/GenBank/DDBJ databases">
        <authorList>
            <person name="de Groot N.N."/>
        </authorList>
    </citation>
    <scope>NUCLEOTIDE SEQUENCE [LARGE SCALE GENOMIC DNA]</scope>
    <source>
        <strain evidence="2 3">CGMCC 1.10434</strain>
    </source>
</reference>
<keyword evidence="3" id="KW-1185">Reference proteome</keyword>
<accession>A0A1H8U1M6</accession>
<feature type="region of interest" description="Disordered" evidence="1">
    <location>
        <begin position="1"/>
        <end position="44"/>
    </location>
</feature>
<feature type="non-terminal residue" evidence="2">
    <location>
        <position position="1"/>
    </location>
</feature>
<proteinExistence type="predicted"/>